<dbReference type="RefSeq" id="WP_152574457.1">
    <property type="nucleotide sequence ID" value="NZ_VIKU02000003.1"/>
</dbReference>
<keyword evidence="1" id="KW-0732">Signal</keyword>
<dbReference type="InterPro" id="IPR019619">
    <property type="entry name" value="DUF2490"/>
</dbReference>
<feature type="chain" id="PRO_5037098492" evidence="1">
    <location>
        <begin position="27"/>
        <end position="278"/>
    </location>
</feature>
<evidence type="ECO:0000313" key="2">
    <source>
        <dbReference type="EMBL" id="NHF59952.1"/>
    </source>
</evidence>
<feature type="signal peptide" evidence="1">
    <location>
        <begin position="1"/>
        <end position="26"/>
    </location>
</feature>
<gene>
    <name evidence="2" type="ORF">FK220_011410</name>
</gene>
<sequence length="278" mass="32809">MKQYHNHSFPLLWIALLLVGSFSGLAQEDEVEVLPSESEYKEPVSKVWFNTYGNIRISKRLFWDAQTHFRFEETGSTPFIGQIAQIYNRHAIGYIYSKKFNVTLGGVVRVNFNTDPTSPDRNVVPEWRIWHQYQFAMPLATTMIYHRIRIEHRWTQGFADNSEYIFRNRWRYMFRMKVPLNSHKFQPKTIYVSPEAELIMQSGKAVVASPMEDLRLTTTLGYIVTPRLTFAAGLMYSQGQQLENGGIYKQSWTMRFHMYFSPDFRRVKNKLPEIHLDD</sequence>
<keyword evidence="3" id="KW-1185">Reference proteome</keyword>
<accession>A0A967AYJ9</accession>
<reference evidence="2" key="2">
    <citation type="submission" date="2020-03" db="EMBL/GenBank/DDBJ databases">
        <title>Flavobacteriaceae bacterium strain TP-CH-4, a member of the family Flavobacteriaceae isolated from a deep-sea seamount.</title>
        <authorList>
            <person name="Zhang D.-C."/>
        </authorList>
    </citation>
    <scope>NUCLEOTIDE SEQUENCE</scope>
    <source>
        <strain evidence="2">TP-CH-4</strain>
    </source>
</reference>
<reference evidence="2" key="1">
    <citation type="submission" date="2019-07" db="EMBL/GenBank/DDBJ databases">
        <authorList>
            <person name="De-Chao Zhang Q."/>
        </authorList>
    </citation>
    <scope>NUCLEOTIDE SEQUENCE</scope>
    <source>
        <strain evidence="2">TP-CH-4</strain>
    </source>
</reference>
<organism evidence="2 3">
    <name type="scientific">Pelagihabitans pacificus</name>
    <dbReference type="NCBI Taxonomy" id="2696054"/>
    <lineage>
        <taxon>Bacteria</taxon>
        <taxon>Pseudomonadati</taxon>
        <taxon>Bacteroidota</taxon>
        <taxon>Flavobacteriia</taxon>
        <taxon>Flavobacteriales</taxon>
        <taxon>Flavobacteriaceae</taxon>
        <taxon>Pelagihabitans</taxon>
    </lineage>
</organism>
<proteinExistence type="predicted"/>
<dbReference type="AlphaFoldDB" id="A0A967AYJ9"/>
<dbReference type="EMBL" id="VIKU02000003">
    <property type="protein sequence ID" value="NHF59952.1"/>
    <property type="molecule type" value="Genomic_DNA"/>
</dbReference>
<name>A0A967AYJ9_9FLAO</name>
<dbReference type="Proteomes" id="UP000707206">
    <property type="component" value="Unassembled WGS sequence"/>
</dbReference>
<evidence type="ECO:0000256" key="1">
    <source>
        <dbReference type="SAM" id="SignalP"/>
    </source>
</evidence>
<protein>
    <submittedName>
        <fullName evidence="2">DUF2490 domain-containing protein</fullName>
    </submittedName>
</protein>
<dbReference type="Pfam" id="PF10677">
    <property type="entry name" value="DUF2490"/>
    <property type="match status" value="1"/>
</dbReference>
<evidence type="ECO:0000313" key="3">
    <source>
        <dbReference type="Proteomes" id="UP000707206"/>
    </source>
</evidence>
<comment type="caution">
    <text evidence="2">The sequence shown here is derived from an EMBL/GenBank/DDBJ whole genome shotgun (WGS) entry which is preliminary data.</text>
</comment>